<keyword evidence="3" id="KW-1185">Reference proteome</keyword>
<organism evidence="2 3">
    <name type="scientific">Ktedonobacter robiniae</name>
    <dbReference type="NCBI Taxonomy" id="2778365"/>
    <lineage>
        <taxon>Bacteria</taxon>
        <taxon>Bacillati</taxon>
        <taxon>Chloroflexota</taxon>
        <taxon>Ktedonobacteria</taxon>
        <taxon>Ktedonobacterales</taxon>
        <taxon>Ktedonobacteraceae</taxon>
        <taxon>Ktedonobacter</taxon>
    </lineage>
</organism>
<dbReference type="Pfam" id="PF13452">
    <property type="entry name" value="FAS1_DH_region"/>
    <property type="match status" value="1"/>
</dbReference>
<dbReference type="Gene3D" id="3.10.129.10">
    <property type="entry name" value="Hotdog Thioesterase"/>
    <property type="match status" value="1"/>
</dbReference>
<proteinExistence type="predicted"/>
<accession>A0ABQ3UYV6</accession>
<evidence type="ECO:0000313" key="3">
    <source>
        <dbReference type="Proteomes" id="UP000654345"/>
    </source>
</evidence>
<dbReference type="RefSeq" id="WP_201374174.1">
    <property type="nucleotide sequence ID" value="NZ_BNJG01000002.1"/>
</dbReference>
<feature type="domain" description="FAS1-like dehydratase" evidence="1">
    <location>
        <begin position="6"/>
        <end position="94"/>
    </location>
</feature>
<comment type="caution">
    <text evidence="2">The sequence shown here is derived from an EMBL/GenBank/DDBJ whole genome shotgun (WGS) entry which is preliminary data.</text>
</comment>
<evidence type="ECO:0000313" key="2">
    <source>
        <dbReference type="EMBL" id="GHO57885.1"/>
    </source>
</evidence>
<gene>
    <name evidence="2" type="ORF">KSB_63600</name>
</gene>
<reference evidence="2 3" key="1">
    <citation type="journal article" date="2021" name="Int. J. Syst. Evol. Microbiol.">
        <title>Reticulibacter mediterranei gen. nov., sp. nov., within the new family Reticulibacteraceae fam. nov., and Ktedonospora formicarum gen. nov., sp. nov., Ktedonobacter robiniae sp. nov., Dictyobacter formicarum sp. nov. and Dictyobacter arantiisoli sp. nov., belonging to the class Ktedonobacteria.</title>
        <authorList>
            <person name="Yabe S."/>
            <person name="Zheng Y."/>
            <person name="Wang C.M."/>
            <person name="Sakai Y."/>
            <person name="Abe K."/>
            <person name="Yokota A."/>
            <person name="Donadio S."/>
            <person name="Cavaletti L."/>
            <person name="Monciardini P."/>
        </authorList>
    </citation>
    <scope>NUCLEOTIDE SEQUENCE [LARGE SCALE GENOMIC DNA]</scope>
    <source>
        <strain evidence="2 3">SOSP1-30</strain>
    </source>
</reference>
<dbReference type="Proteomes" id="UP000654345">
    <property type="component" value="Unassembled WGS sequence"/>
</dbReference>
<sequence length="99" mass="11366">MFDTNKVGHSFPPFTITVEPANIRDLARTSGDDNPIYQYHRKAQQVGSLHIPLFPTAGMLFHFWENTPFVEHLAELGLDVAQLMYREESYEYLVPPQDG</sequence>
<evidence type="ECO:0000259" key="1">
    <source>
        <dbReference type="Pfam" id="PF13452"/>
    </source>
</evidence>
<name>A0ABQ3UYV6_9CHLR</name>
<dbReference type="EMBL" id="BNJG01000002">
    <property type="protein sequence ID" value="GHO57885.1"/>
    <property type="molecule type" value="Genomic_DNA"/>
</dbReference>
<protein>
    <recommendedName>
        <fullName evidence="1">FAS1-like dehydratase domain-containing protein</fullName>
    </recommendedName>
</protein>
<dbReference type="SUPFAM" id="SSF54637">
    <property type="entry name" value="Thioesterase/thiol ester dehydrase-isomerase"/>
    <property type="match status" value="1"/>
</dbReference>
<dbReference type="InterPro" id="IPR039569">
    <property type="entry name" value="FAS1-like_DH_region"/>
</dbReference>
<dbReference type="InterPro" id="IPR029069">
    <property type="entry name" value="HotDog_dom_sf"/>
</dbReference>